<organism evidence="1 2">
    <name type="scientific">Halovenus carboxidivorans</name>
    <dbReference type="NCBI Taxonomy" id="2692199"/>
    <lineage>
        <taxon>Archaea</taxon>
        <taxon>Methanobacteriati</taxon>
        <taxon>Methanobacteriota</taxon>
        <taxon>Stenosarchaea group</taxon>
        <taxon>Halobacteria</taxon>
        <taxon>Halobacteriales</taxon>
        <taxon>Haloarculaceae</taxon>
        <taxon>Halovenus</taxon>
    </lineage>
</organism>
<dbReference type="RefSeq" id="WP_159762953.1">
    <property type="nucleotide sequence ID" value="NZ_WUUT01000001.1"/>
</dbReference>
<protein>
    <submittedName>
        <fullName evidence="1">Uncharacterized protein</fullName>
    </submittedName>
</protein>
<evidence type="ECO:0000313" key="1">
    <source>
        <dbReference type="EMBL" id="MXR50860.1"/>
    </source>
</evidence>
<accession>A0A6B0T7J4</accession>
<sequence length="54" mass="6140">MKATDYELEDERSPELCVDCDVTAHTSCPDRVVFTEQGNTDGWISTDYTVELPR</sequence>
<dbReference type="AlphaFoldDB" id="A0A6B0T7J4"/>
<evidence type="ECO:0000313" key="2">
    <source>
        <dbReference type="Proteomes" id="UP000466535"/>
    </source>
</evidence>
<keyword evidence="2" id="KW-1185">Reference proteome</keyword>
<name>A0A6B0T7J4_9EURY</name>
<proteinExistence type="predicted"/>
<dbReference type="EMBL" id="WUUT01000001">
    <property type="protein sequence ID" value="MXR50860.1"/>
    <property type="molecule type" value="Genomic_DNA"/>
</dbReference>
<dbReference type="OrthoDB" id="204433at2157"/>
<gene>
    <name evidence="1" type="ORF">GRX03_04465</name>
</gene>
<reference evidence="1 2" key="1">
    <citation type="submission" date="2019-12" db="EMBL/GenBank/DDBJ databases">
        <title>Isolation and characterization of three novel carbon monoxide-oxidizing members of Halobacteria from salione crusts and soils.</title>
        <authorList>
            <person name="Myers M.R."/>
            <person name="King G.M."/>
        </authorList>
    </citation>
    <scope>NUCLEOTIDE SEQUENCE [LARGE SCALE GENOMIC DNA]</scope>
    <source>
        <strain evidence="1 2">WSH3</strain>
    </source>
</reference>
<comment type="caution">
    <text evidence="1">The sequence shown here is derived from an EMBL/GenBank/DDBJ whole genome shotgun (WGS) entry which is preliminary data.</text>
</comment>
<dbReference type="Proteomes" id="UP000466535">
    <property type="component" value="Unassembled WGS sequence"/>
</dbReference>